<dbReference type="VEuPathDB" id="PiroplasmaDB:BOVATA_047980"/>
<keyword evidence="4" id="KW-1185">Reference proteome</keyword>
<dbReference type="Proteomes" id="UP000236319">
    <property type="component" value="Unassembled WGS sequence"/>
</dbReference>
<evidence type="ECO:0000313" key="4">
    <source>
        <dbReference type="Proteomes" id="UP000236319"/>
    </source>
</evidence>
<keyword evidence="1" id="KW-0175">Coiled coil</keyword>
<feature type="coiled-coil region" evidence="1">
    <location>
        <begin position="63"/>
        <end position="100"/>
    </location>
</feature>
<dbReference type="Gene3D" id="1.10.287.1490">
    <property type="match status" value="1"/>
</dbReference>
<dbReference type="RefSeq" id="XP_028869548.1">
    <property type="nucleotide sequence ID" value="XM_029013715.1"/>
</dbReference>
<evidence type="ECO:0008006" key="5">
    <source>
        <dbReference type="Google" id="ProtNLM"/>
    </source>
</evidence>
<name>A0A2H6KJX6_9APIC</name>
<dbReference type="PANTHER" id="PTHR19327">
    <property type="entry name" value="GOLGIN"/>
    <property type="match status" value="1"/>
</dbReference>
<dbReference type="EMBL" id="BDSA01000030">
    <property type="protein sequence ID" value="GBE63305.1"/>
    <property type="molecule type" value="Genomic_DNA"/>
</dbReference>
<feature type="transmembrane region" description="Helical" evidence="2">
    <location>
        <begin position="1827"/>
        <end position="1850"/>
    </location>
</feature>
<gene>
    <name evidence="3" type="ORF">BOVATA_047980</name>
</gene>
<sequence length="1889" mass="211703">MTITMKFITSLRMPEIKPWMILSPAVSNLEVKDAILKGLHSNVNQLDKLLKASCGGEGCDCNIKKFRDDLKNLQDTFKKYDDLETKINGLKKQKDIAEKSEASLRTPSVGGPEIESLTKDIEKLKKEIFSQIPELQKEITTVIDAVQSKITELDKKKKDVDSLQSQVNELKKQIEEGEKNLKSPQKYDENELKRLQEELQKAKNNFPEKDSKSLNSHNVSMKSLETLNKLCGYADKIQKNDVDQNSSTDILKNLTEGLEKFLGYNKDSKGYSGEGIVYSDLDRLCDGVMSFLHGVLQSVKDDDNVITYNKHITQNNLDNVLKLLTSSIGKGRSGLSESVTKVKEWLGRYEGEVNKKCEDVKKPINGLCAYIVSQNKRIEELKQLPVESHWEHWNRQVGRFAGLANEADKARDKLDQELKKKLETPTKLIVQAAESFEKSMQNDDVKKVVDQVEAQMKTLEEYAGEVEEQAKQKAEDATRYINESIQNLAGKFRKINSDVEDKQLGLQQLVSEASAALTQARQNKHYMGLLDHNIKEALWADVQNIRSQFDALSISTLQGAIEQLVPQIGEAIGKMSESVVGTKENMKGFVQKLKQKIGNDIKGNSGSGGGLTHIIDSIRDYAHNYSKDIFEDIFLYPWVADIVEKNVIVKPWVDGYIKPNNGNFKNRELTTDQKKREAVITAITAEMNKIVIEVRSKNSSAHDGDVGNNLQSIKTFLDHFADELGKKIDAGDEGKVVTAIDTELLNGKSTYPAQSSLKSALRIIMPVLATSARQTAEEISSLVTSCSIASLNDMLDIVGSLESKLDTQFAQALDGAIKNVADKVGELSSDFENSFKKSLGDAVEGIETTYDELQQLSETLNGQEGIPKAVSLMNELYDNLSGLQDKVNDIRLASSTAEQYLNKDMQGAVNQTKALVQRYIENTARTLMEKGSTALNTIKADAQEKYVLTKKAELEALKSFVSAKLQDVTAIINQDKVTGLKGFFSKMHIYIVNQVNDYVSKLSGKQLSADQKTLKHFAEIVRLRFYDFMEALYPQEDFQKVRRFFDPSRKSLHDLLTDLISSEHFDYTFSNNLDNLNNALHNFELKRFSGPCSPLLDPLKEGISAMARELGRTYISKYCCVTFNGALLQNKKQPATGKPDTSQPEKELTEEGRNCARVCLTILDMLFHDLSELKQQCNHTNGPCRDKQINTHGDSPLGPWFINRGYTVNSENGKQTGELQDNKKMEGSKINEKLITEFPSAKANKHLKDCSAHTNMTRQYNVMGILTCLFTHLKECYQVGHHATLSATKSPTTINEMLQWCSGFPYNYMYHKVGAHVKTLFPKPKGKEQMSYNEIPDTALSLAATTAITPRHVTELLDSVCRHAEQTLIAIQGHGHADGQYACDYSNNSLDLHYPVVPSQCVALLVELICRLYEQLIFLYQQCKNGQIYSGWNKCWYGQGVAGSSWSCNTLQCPNQTGDQTANQKADQTHNQTCNQNCKQHSDCGIKSPLQSYLEDGLVGFLPHQLTKLGCGVACSLGSHRGQPCITPMGFPDLSVMASHRQTGRYLEEVLADFCGKPDKPLSKLCSALTCISKRTPLTLGDLFAFYINFLDKWNSNDGHKRYAFIKAVQSANFGDPKTTLEIGPMFKSAVHGSDNKHPNADLHSLVKCESNSGDAALPCGPYLKPICRDIWSTFSSKNSSKYLSWIVYLSETFYDLLKKLYDDCCATCDRKGSRCYEKCCTEKCPVKYTDKNGQSTTPSIRDTHTPDCSSIVKCPHTLRTLSKYGFYFGSSWRMSGERGEKTKRTCRDLCRALDRVLSKKKAEQPALAKLIYETIPEFLFKIRAPFIWTLVALWSLSLLYLLHILIVRLDVLRIRSHLRSPSSHRIAAQSLLAAARVKALANVKYFSP</sequence>
<accession>A0A2H6KJX6</accession>
<evidence type="ECO:0000313" key="3">
    <source>
        <dbReference type="EMBL" id="GBE63305.1"/>
    </source>
</evidence>
<feature type="coiled-coil region" evidence="1">
    <location>
        <begin position="146"/>
        <end position="212"/>
    </location>
</feature>
<keyword evidence="2" id="KW-1133">Transmembrane helix</keyword>
<evidence type="ECO:0000256" key="2">
    <source>
        <dbReference type="SAM" id="Phobius"/>
    </source>
</evidence>
<keyword evidence="2" id="KW-0472">Membrane</keyword>
<evidence type="ECO:0000256" key="1">
    <source>
        <dbReference type="SAM" id="Coils"/>
    </source>
</evidence>
<protein>
    <recommendedName>
        <fullName evidence="5">C3H1-type domain-containing protein</fullName>
    </recommendedName>
</protein>
<comment type="caution">
    <text evidence="3">The sequence shown here is derived from an EMBL/GenBank/DDBJ whole genome shotgun (WGS) entry which is preliminary data.</text>
</comment>
<proteinExistence type="predicted"/>
<organism evidence="3 4">
    <name type="scientific">Babesia ovata</name>
    <dbReference type="NCBI Taxonomy" id="189622"/>
    <lineage>
        <taxon>Eukaryota</taxon>
        <taxon>Sar</taxon>
        <taxon>Alveolata</taxon>
        <taxon>Apicomplexa</taxon>
        <taxon>Aconoidasida</taxon>
        <taxon>Piroplasmida</taxon>
        <taxon>Babesiidae</taxon>
        <taxon>Babesia</taxon>
    </lineage>
</organism>
<feature type="coiled-coil region" evidence="1">
    <location>
        <begin position="400"/>
        <end position="476"/>
    </location>
</feature>
<keyword evidence="2" id="KW-0812">Transmembrane</keyword>
<dbReference type="PANTHER" id="PTHR19327:SF0">
    <property type="entry name" value="GOLGIN SUBFAMILY A MEMBER 4"/>
    <property type="match status" value="1"/>
</dbReference>
<reference evidence="3 4" key="1">
    <citation type="journal article" date="2017" name="BMC Genomics">
        <title>Whole-genome assembly of Babesia ovata and comparative genomics between closely related pathogens.</title>
        <authorList>
            <person name="Yamagishi J."/>
            <person name="Asada M."/>
            <person name="Hakimi H."/>
            <person name="Tanaka T.Q."/>
            <person name="Sugimoto C."/>
            <person name="Kawazu S."/>
        </authorList>
    </citation>
    <scope>NUCLEOTIDE SEQUENCE [LARGE SCALE GENOMIC DNA]</scope>
    <source>
        <strain evidence="3 4">Miyake</strain>
    </source>
</reference>
<dbReference type="GeneID" id="39877075"/>